<proteinExistence type="predicted"/>
<dbReference type="EMBL" id="JACHIG010000007">
    <property type="protein sequence ID" value="MBB5033862.1"/>
    <property type="molecule type" value="Genomic_DNA"/>
</dbReference>
<evidence type="ECO:0000313" key="2">
    <source>
        <dbReference type="EMBL" id="MBB5033862.1"/>
    </source>
</evidence>
<evidence type="ECO:0008006" key="4">
    <source>
        <dbReference type="Google" id="ProtNLM"/>
    </source>
</evidence>
<reference evidence="2 3" key="1">
    <citation type="submission" date="2020-08" db="EMBL/GenBank/DDBJ databases">
        <title>Genomic Encyclopedia of Type Strains, Phase IV (KMG-IV): sequencing the most valuable type-strain genomes for metagenomic binning, comparative biology and taxonomic classification.</title>
        <authorList>
            <person name="Goeker M."/>
        </authorList>
    </citation>
    <scope>NUCLEOTIDE SEQUENCE [LARGE SCALE GENOMIC DNA]</scope>
    <source>
        <strain evidence="2 3">DSM 12252</strain>
    </source>
</reference>
<protein>
    <recommendedName>
        <fullName evidence="4">HEAT repeat domain-containing protein</fullName>
    </recommendedName>
</protein>
<feature type="chain" id="PRO_5031468986" description="HEAT repeat domain-containing protein" evidence="1">
    <location>
        <begin position="19"/>
        <end position="369"/>
    </location>
</feature>
<organism evidence="2 3">
    <name type="scientific">Prosthecobacter vanneervenii</name>
    <dbReference type="NCBI Taxonomy" id="48466"/>
    <lineage>
        <taxon>Bacteria</taxon>
        <taxon>Pseudomonadati</taxon>
        <taxon>Verrucomicrobiota</taxon>
        <taxon>Verrucomicrobiia</taxon>
        <taxon>Verrucomicrobiales</taxon>
        <taxon>Verrucomicrobiaceae</taxon>
        <taxon>Prosthecobacter</taxon>
    </lineage>
</organism>
<keyword evidence="1" id="KW-0732">Signal</keyword>
<sequence length="369" mass="40971">MKLKFVCLFTLAAASLQAAEDLSKPIETLRAVQREGQGNEAAGQAWQQIVKADPAALPEVLKGMNGANPLAENWLRAAVGVLADEALQAKKLPVQALVAFLKDTHNSPGARVVAFDLIHRADAKLAEDLTPTLLEDPSSDLRRHPVAKLIEDGNAALEKKDKDAAIVAFGKGLGAARDEDQIKTLAKKLRELDQKVDLPKHFGFLMSWKMIAPFSNADRGGFATEYPPEKELKFDATYEGKTKEAKWVDFTSTDEYGKIDFNKPFGMEKSVVGYAATDFYSTEDRPAEIRIGCKNGWKVWLNGELLFARDEYHRGAKLDQYKLPCQLKKGKNTILVKCCQNEQTEQWTVEWEFQLRVCDATGTAILAKN</sequence>
<evidence type="ECO:0000256" key="1">
    <source>
        <dbReference type="SAM" id="SignalP"/>
    </source>
</evidence>
<evidence type="ECO:0000313" key="3">
    <source>
        <dbReference type="Proteomes" id="UP000590740"/>
    </source>
</evidence>
<comment type="caution">
    <text evidence="2">The sequence shown here is derived from an EMBL/GenBank/DDBJ whole genome shotgun (WGS) entry which is preliminary data.</text>
</comment>
<dbReference type="RefSeq" id="WP_184341085.1">
    <property type="nucleotide sequence ID" value="NZ_JACHIG010000007.1"/>
</dbReference>
<dbReference type="Proteomes" id="UP000590740">
    <property type="component" value="Unassembled WGS sequence"/>
</dbReference>
<feature type="signal peptide" evidence="1">
    <location>
        <begin position="1"/>
        <end position="18"/>
    </location>
</feature>
<accession>A0A7W7YCV9</accession>
<gene>
    <name evidence="2" type="ORF">HNQ65_003452</name>
</gene>
<name>A0A7W7YCV9_9BACT</name>
<keyword evidence="3" id="KW-1185">Reference proteome</keyword>
<dbReference type="Gene3D" id="2.60.120.260">
    <property type="entry name" value="Galactose-binding domain-like"/>
    <property type="match status" value="1"/>
</dbReference>
<dbReference type="AlphaFoldDB" id="A0A7W7YCV9"/>